<dbReference type="EMBL" id="JYDS01000130">
    <property type="protein sequence ID" value="KRZ24059.1"/>
    <property type="molecule type" value="Genomic_DNA"/>
</dbReference>
<gene>
    <name evidence="1" type="ORF">T4B_5521</name>
    <name evidence="2" type="ORF">T4C_12885</name>
</gene>
<evidence type="ECO:0000313" key="2">
    <source>
        <dbReference type="EMBL" id="KRZ39031.1"/>
    </source>
</evidence>
<organism evidence="1 3">
    <name type="scientific">Trichinella pseudospiralis</name>
    <name type="common">Parasitic roundworm</name>
    <dbReference type="NCBI Taxonomy" id="6337"/>
    <lineage>
        <taxon>Eukaryota</taxon>
        <taxon>Metazoa</taxon>
        <taxon>Ecdysozoa</taxon>
        <taxon>Nematoda</taxon>
        <taxon>Enoplea</taxon>
        <taxon>Dorylaimia</taxon>
        <taxon>Trichinellida</taxon>
        <taxon>Trichinellidae</taxon>
        <taxon>Trichinella</taxon>
    </lineage>
</organism>
<proteinExistence type="predicted"/>
<dbReference type="EMBL" id="JYDV01000039">
    <property type="protein sequence ID" value="KRZ39031.1"/>
    <property type="molecule type" value="Genomic_DNA"/>
</dbReference>
<dbReference type="Proteomes" id="UP000054805">
    <property type="component" value="Unassembled WGS sequence"/>
</dbReference>
<reference evidence="3 4" key="1">
    <citation type="submission" date="2015-01" db="EMBL/GenBank/DDBJ databases">
        <title>Evolution of Trichinella species and genotypes.</title>
        <authorList>
            <person name="Korhonen P.K."/>
            <person name="Edoardo P."/>
            <person name="Giuseppe L.R."/>
            <person name="Gasser R.B."/>
        </authorList>
    </citation>
    <scope>NUCLEOTIDE SEQUENCE [LARGE SCALE GENOMIC DNA]</scope>
    <source>
        <strain evidence="2">ISS176</strain>
        <strain evidence="1">ISS588</strain>
    </source>
</reference>
<evidence type="ECO:0000313" key="4">
    <source>
        <dbReference type="Proteomes" id="UP000054826"/>
    </source>
</evidence>
<evidence type="ECO:0000313" key="3">
    <source>
        <dbReference type="Proteomes" id="UP000054805"/>
    </source>
</evidence>
<sequence>MYRQNQFSHATVNEAKQQWLLIVRQTLYKLFSHAMRNQKYEFGNPFYSKVQSTDITVYMYWLWMPVLKMSLCSKKGQTVSTIAGEDALFACFPHSACVPDALNSNGARSRVLSSTHPNSVLSGTACCTTTNRPIKHLRTSLYIRLSLSGSQAAVVVAAAAAARLFCEV</sequence>
<name>A0A0V1IMI9_TRIPS</name>
<accession>A0A0V1IMI9</accession>
<dbReference type="Proteomes" id="UP000054826">
    <property type="component" value="Unassembled WGS sequence"/>
</dbReference>
<keyword evidence="3" id="KW-1185">Reference proteome</keyword>
<protein>
    <submittedName>
        <fullName evidence="1">Uncharacterized protein</fullName>
    </submittedName>
</protein>
<evidence type="ECO:0000313" key="1">
    <source>
        <dbReference type="EMBL" id="KRZ24059.1"/>
    </source>
</evidence>
<dbReference type="AlphaFoldDB" id="A0A0V1IMI9"/>
<comment type="caution">
    <text evidence="1">The sequence shown here is derived from an EMBL/GenBank/DDBJ whole genome shotgun (WGS) entry which is preliminary data.</text>
</comment>